<evidence type="ECO:0000259" key="1">
    <source>
        <dbReference type="PROSITE" id="PS51820"/>
    </source>
</evidence>
<dbReference type="Gene3D" id="2.60.120.1560">
    <property type="match status" value="1"/>
</dbReference>
<feature type="domain" description="PA14" evidence="1">
    <location>
        <begin position="79"/>
        <end position="221"/>
    </location>
</feature>
<gene>
    <name evidence="3" type="ORF">UFOVP181_69</name>
    <name evidence="2" type="ORF">UFOVP57_93</name>
</gene>
<dbReference type="SUPFAM" id="SSF56988">
    <property type="entry name" value="Anthrax protective antigen"/>
    <property type="match status" value="1"/>
</dbReference>
<evidence type="ECO:0000313" key="3">
    <source>
        <dbReference type="EMBL" id="CAB5208558.1"/>
    </source>
</evidence>
<dbReference type="EMBL" id="LR796187">
    <property type="protein sequence ID" value="CAB4125308.1"/>
    <property type="molecule type" value="Genomic_DNA"/>
</dbReference>
<protein>
    <submittedName>
        <fullName evidence="2">GLEYA adhesin domain containing protein</fullName>
    </submittedName>
</protein>
<proteinExistence type="predicted"/>
<dbReference type="InterPro" id="IPR011658">
    <property type="entry name" value="PA14_dom"/>
</dbReference>
<reference evidence="2" key="1">
    <citation type="submission" date="2020-04" db="EMBL/GenBank/DDBJ databases">
        <authorList>
            <person name="Chiriac C."/>
            <person name="Salcher M."/>
            <person name="Ghai R."/>
            <person name="Kavagutti S V."/>
        </authorList>
    </citation>
    <scope>NUCLEOTIDE SEQUENCE</scope>
</reference>
<evidence type="ECO:0000313" key="2">
    <source>
        <dbReference type="EMBL" id="CAB4125308.1"/>
    </source>
</evidence>
<dbReference type="InterPro" id="IPR037524">
    <property type="entry name" value="PA14/GLEYA"/>
</dbReference>
<dbReference type="Pfam" id="PF10528">
    <property type="entry name" value="GLEYA"/>
    <property type="match status" value="1"/>
</dbReference>
<organism evidence="2">
    <name type="scientific">uncultured Caudovirales phage</name>
    <dbReference type="NCBI Taxonomy" id="2100421"/>
    <lineage>
        <taxon>Viruses</taxon>
        <taxon>Duplodnaviria</taxon>
        <taxon>Heunggongvirae</taxon>
        <taxon>Uroviricota</taxon>
        <taxon>Caudoviricetes</taxon>
        <taxon>Peduoviridae</taxon>
        <taxon>Maltschvirus</taxon>
        <taxon>Maltschvirus maltsch</taxon>
    </lineage>
</organism>
<accession>A0A6J5KS75</accession>
<dbReference type="SMART" id="SM00758">
    <property type="entry name" value="PA14"/>
    <property type="match status" value="1"/>
</dbReference>
<sequence length="221" mass="24567">MAANGISTLPTKEERQIAKLELAQIKRQLVGTPGYRELRYYDVDLLPTKYSGNNVVNTPHPSGLVQGRPWKTTPNIVSGLWRTIYDGYFNDNGSQGTRSEEAVAWFDTVGSGIVIQSTEVVDFSLPDANIYSLQYLGYFRAPQTALYTFYMESDDEAYFWVGDTAVTGYTASNAHIYSWAGHGEVASDPVSLTADQYYPIRLQYGNTGGPALLNFSWSNNL</sequence>
<dbReference type="PROSITE" id="PS51820">
    <property type="entry name" value="PA14"/>
    <property type="match status" value="1"/>
</dbReference>
<dbReference type="EMBL" id="LR798231">
    <property type="protein sequence ID" value="CAB5208558.1"/>
    <property type="molecule type" value="Genomic_DNA"/>
</dbReference>
<name>A0A6J5KS75_9CAUD</name>
<dbReference type="InterPro" id="IPR018871">
    <property type="entry name" value="GLEYA_adhesin_domain"/>
</dbReference>